<keyword evidence="5 7" id="KW-0472">Membrane</keyword>
<evidence type="ECO:0000256" key="7">
    <source>
        <dbReference type="PROSITE-ProRule" id="PRU01360"/>
    </source>
</evidence>
<gene>
    <name evidence="11" type="ORF">NFI80_08885</name>
</gene>
<dbReference type="NCBIfam" id="TIGR04057">
    <property type="entry name" value="SusC_RagA_signa"/>
    <property type="match status" value="1"/>
</dbReference>
<dbReference type="InterPro" id="IPR008969">
    <property type="entry name" value="CarboxyPept-like_regulatory"/>
</dbReference>
<dbReference type="InterPro" id="IPR023996">
    <property type="entry name" value="TonB-dep_OMP_SusC/RagA"/>
</dbReference>
<dbReference type="Pfam" id="PF13715">
    <property type="entry name" value="CarbopepD_reg_2"/>
    <property type="match status" value="1"/>
</dbReference>
<evidence type="ECO:0000256" key="9">
    <source>
        <dbReference type="SAM" id="SignalP"/>
    </source>
</evidence>
<dbReference type="NCBIfam" id="TIGR04056">
    <property type="entry name" value="OMP_RagA_SusC"/>
    <property type="match status" value="1"/>
</dbReference>
<dbReference type="Pfam" id="PF07715">
    <property type="entry name" value="Plug"/>
    <property type="match status" value="1"/>
</dbReference>
<protein>
    <submittedName>
        <fullName evidence="11">SusC/RagA family TonB-linked outer membrane protein</fullName>
    </submittedName>
</protein>
<keyword evidence="4 7" id="KW-0812">Transmembrane</keyword>
<feature type="compositionally biased region" description="Low complexity" evidence="8">
    <location>
        <begin position="416"/>
        <end position="427"/>
    </location>
</feature>
<feature type="chain" id="PRO_5045621914" evidence="9">
    <location>
        <begin position="28"/>
        <end position="1083"/>
    </location>
</feature>
<evidence type="ECO:0000256" key="5">
    <source>
        <dbReference type="ARBA" id="ARBA00023136"/>
    </source>
</evidence>
<dbReference type="SUPFAM" id="SSF56935">
    <property type="entry name" value="Porins"/>
    <property type="match status" value="1"/>
</dbReference>
<evidence type="ECO:0000256" key="4">
    <source>
        <dbReference type="ARBA" id="ARBA00022692"/>
    </source>
</evidence>
<dbReference type="Gene3D" id="2.170.130.10">
    <property type="entry name" value="TonB-dependent receptor, plug domain"/>
    <property type="match status" value="1"/>
</dbReference>
<dbReference type="Proteomes" id="UP001055420">
    <property type="component" value="Chromosome"/>
</dbReference>
<keyword evidence="9" id="KW-0732">Signal</keyword>
<comment type="subcellular location">
    <subcellularLocation>
        <location evidence="1 7">Cell outer membrane</location>
        <topology evidence="1 7">Multi-pass membrane protein</topology>
    </subcellularLocation>
</comment>
<evidence type="ECO:0000256" key="8">
    <source>
        <dbReference type="SAM" id="MobiDB-lite"/>
    </source>
</evidence>
<evidence type="ECO:0000256" key="6">
    <source>
        <dbReference type="ARBA" id="ARBA00023237"/>
    </source>
</evidence>
<evidence type="ECO:0000313" key="12">
    <source>
        <dbReference type="Proteomes" id="UP001055420"/>
    </source>
</evidence>
<feature type="signal peptide" evidence="9">
    <location>
        <begin position="1"/>
        <end position="27"/>
    </location>
</feature>
<keyword evidence="12" id="KW-1185">Reference proteome</keyword>
<evidence type="ECO:0000256" key="1">
    <source>
        <dbReference type="ARBA" id="ARBA00004571"/>
    </source>
</evidence>
<dbReference type="RefSeq" id="WP_235163374.1">
    <property type="nucleotide sequence ID" value="NZ_CP098805.1"/>
</dbReference>
<sequence length="1083" mass="118045">MYKNLRKAGSLWLLCTLASVDFNIAFAQEKVVSGKVTSVQDNSPLPGVNVVVKGSSKGISTDANGSYQFSINESDNVLVFSFIGYDPVEQTIGTRTKVDVALRESSQQLSEVVVTALGFKESSDKLAATSSKIDAKAITASGEPTLINSLAGKASGVQINKNSSDPGAGSFIQIRGLSTITGNNQPLIIVDGVPLSNSSEGGSQGNVSQQSRLNDINPNDIASVQILKGASAAALWGSRAANGVIVISTKKGSGEKLSISFNSSYSFDEVNAFHARQNTFGQGAGGKYNPAGTNSWGDKIADRSGAADELNTTGAYFEAQDGTKHYPIVTKNSRETFNESNYNQVFRTGTAADNTLSVSGGTEKSTFYFSAGHLNQKGVFNGASDYKRTSFKLNTERKFTDVFRIAANSTMSRITSNRQGRGNNNSGAPVGLLRNAPDFDVSDYKGTYYASPSASPEFNRQRTYRSYLGASANPLIGSPVWALHEQKYTSSVNRFLNSVELGIKPVEWFELIARAGYDTYTDERLDYFPVNDLSNNGRGQFVDRLFKEAELNTDLIGRFVKDFGKHYALTYVIGFNVNDRRYLNDNLDVKNFIIPDAPANPSNATSANRTPTTVRSHIRNARFYNTAGLSVFNSVFVNVSLAAEAGSAFGKNAKNTFYYPSADIAWQFSNLPFLENSGLDFGKLRASFGVVGVQPLPYKTQTNYLAAAFSQGILGDNIAGSQYGNGAFLQSPEQGNDKLRPERKTEYEIGADLRLWHNKARFGFTYYQNKVDNLLIPVTLPASTGFVSKYTNAATLQNKGIEADLALDLIRTKDFNWSVNANVNRNRNKVTDLAGTSSLFLTGISGSIDVRAVEGQPVGVFWYGKYQRTEDGKLALDKNNFPQLASISGIIGDPNPDWRGGLGTTLRYKKLTLDVLFETSQGGDFYEGTRAVMYNFGTHADVGKEVTLTQDVKNYTGKVFAAGTTVRGNLHDFGGGPVLLDEPYYTSIGGGFSDLKEHMISDGSWTRLRQLSLSYHLDSEKFRKVIPLQSIDFSVTGRNLFLWSKIKGIDPDTNLTGDPLARNMDWFNSPGTRSLILTLRLTY</sequence>
<feature type="domain" description="TonB-dependent receptor plug" evidence="10">
    <location>
        <begin position="126"/>
        <end position="244"/>
    </location>
</feature>
<dbReference type="Gene3D" id="2.40.170.20">
    <property type="entry name" value="TonB-dependent receptor, beta-barrel domain"/>
    <property type="match status" value="1"/>
</dbReference>
<keyword evidence="6 7" id="KW-0998">Cell outer membrane</keyword>
<comment type="similarity">
    <text evidence="7">Belongs to the TonB-dependent receptor family.</text>
</comment>
<evidence type="ECO:0000313" key="11">
    <source>
        <dbReference type="EMBL" id="USJ32851.1"/>
    </source>
</evidence>
<dbReference type="Gene3D" id="2.60.40.1120">
    <property type="entry name" value="Carboxypeptidase-like, regulatory domain"/>
    <property type="match status" value="1"/>
</dbReference>
<reference evidence="11" key="1">
    <citation type="submission" date="2022-06" db="EMBL/GenBank/DDBJ databases">
        <title>Novel species in genus Dyadobacter.</title>
        <authorList>
            <person name="Ma C."/>
        </authorList>
    </citation>
    <scope>NUCLEOTIDE SEQUENCE</scope>
    <source>
        <strain evidence="11">CY22</strain>
    </source>
</reference>
<dbReference type="InterPro" id="IPR012910">
    <property type="entry name" value="Plug_dom"/>
</dbReference>
<feature type="region of interest" description="Disordered" evidence="8">
    <location>
        <begin position="413"/>
        <end position="432"/>
    </location>
</feature>
<name>A0ABY4XRT8_9BACT</name>
<evidence type="ECO:0000259" key="10">
    <source>
        <dbReference type="Pfam" id="PF07715"/>
    </source>
</evidence>
<evidence type="ECO:0000256" key="2">
    <source>
        <dbReference type="ARBA" id="ARBA00022448"/>
    </source>
</evidence>
<dbReference type="InterPro" id="IPR036942">
    <property type="entry name" value="Beta-barrel_TonB_sf"/>
</dbReference>
<keyword evidence="2 7" id="KW-0813">Transport</keyword>
<dbReference type="EMBL" id="CP098805">
    <property type="protein sequence ID" value="USJ32851.1"/>
    <property type="molecule type" value="Genomic_DNA"/>
</dbReference>
<dbReference type="SUPFAM" id="SSF49464">
    <property type="entry name" value="Carboxypeptidase regulatory domain-like"/>
    <property type="match status" value="1"/>
</dbReference>
<dbReference type="PROSITE" id="PS52016">
    <property type="entry name" value="TONB_DEPENDENT_REC_3"/>
    <property type="match status" value="1"/>
</dbReference>
<proteinExistence type="inferred from homology"/>
<organism evidence="11 12">
    <name type="scientific">Dyadobacter chenhuakuii</name>
    <dbReference type="NCBI Taxonomy" id="2909339"/>
    <lineage>
        <taxon>Bacteria</taxon>
        <taxon>Pseudomonadati</taxon>
        <taxon>Bacteroidota</taxon>
        <taxon>Cytophagia</taxon>
        <taxon>Cytophagales</taxon>
        <taxon>Spirosomataceae</taxon>
        <taxon>Dyadobacter</taxon>
    </lineage>
</organism>
<dbReference type="InterPro" id="IPR023997">
    <property type="entry name" value="TonB-dep_OMP_SusC/RagA_CS"/>
</dbReference>
<dbReference type="InterPro" id="IPR037066">
    <property type="entry name" value="Plug_dom_sf"/>
</dbReference>
<dbReference type="InterPro" id="IPR039426">
    <property type="entry name" value="TonB-dep_rcpt-like"/>
</dbReference>
<evidence type="ECO:0000256" key="3">
    <source>
        <dbReference type="ARBA" id="ARBA00022452"/>
    </source>
</evidence>
<keyword evidence="3 7" id="KW-1134">Transmembrane beta strand</keyword>
<accession>A0ABY4XRT8</accession>